<sequence>MHIATPHHITKKTRESGMLNKKKMERASSPGSNPVEVRECIEEMLKQTLESHLKGSLEIDIGLSKQFCSTLLQNHSVSHPTDSLGVTISPLYYKRLASALYESIISGPSCGSSNNTSLFNKDNDSKQKDELNELILDKGSELASILKSINFELHVQEPYFTQLKDGVKTVEGRCAVGDYKCIRSGALILINKWLVLEVQEVHHYDSFLEMLEAESLTKVLPGVKTMEEGVQVYRKFYTEQKEKSNGVLGIRVVKSAVQPYICLGIILSCLSYRGIQNLLGLGHLQLPHNLT</sequence>
<feature type="domain" description="ASCH" evidence="2">
    <location>
        <begin position="153"/>
        <end position="254"/>
    </location>
</feature>
<dbReference type="EMBL" id="BDDD01006429">
    <property type="protein sequence ID" value="GAV90609.1"/>
    <property type="molecule type" value="Genomic_DNA"/>
</dbReference>
<dbReference type="SUPFAM" id="SSF88697">
    <property type="entry name" value="PUA domain-like"/>
    <property type="match status" value="1"/>
</dbReference>
<evidence type="ECO:0000256" key="1">
    <source>
        <dbReference type="SAM" id="MobiDB-lite"/>
    </source>
</evidence>
<dbReference type="InterPro" id="IPR007374">
    <property type="entry name" value="ASCH_domain"/>
</dbReference>
<name>A0A1Q3DDV8_CEPFO</name>
<accession>A0A1Q3DDV8</accession>
<evidence type="ECO:0000259" key="2">
    <source>
        <dbReference type="SMART" id="SM01022"/>
    </source>
</evidence>
<dbReference type="Proteomes" id="UP000187406">
    <property type="component" value="Unassembled WGS sequence"/>
</dbReference>
<reference evidence="4" key="1">
    <citation type="submission" date="2016-04" db="EMBL/GenBank/DDBJ databases">
        <title>Cephalotus genome sequencing.</title>
        <authorList>
            <person name="Fukushima K."/>
            <person name="Hasebe M."/>
            <person name="Fang X."/>
        </authorList>
    </citation>
    <scope>NUCLEOTIDE SEQUENCE [LARGE SCALE GENOMIC DNA]</scope>
    <source>
        <strain evidence="4">cv. St1</strain>
    </source>
</reference>
<evidence type="ECO:0000313" key="3">
    <source>
        <dbReference type="EMBL" id="GAV90609.1"/>
    </source>
</evidence>
<proteinExistence type="predicted"/>
<organism evidence="3 4">
    <name type="scientific">Cephalotus follicularis</name>
    <name type="common">Albany pitcher plant</name>
    <dbReference type="NCBI Taxonomy" id="3775"/>
    <lineage>
        <taxon>Eukaryota</taxon>
        <taxon>Viridiplantae</taxon>
        <taxon>Streptophyta</taxon>
        <taxon>Embryophyta</taxon>
        <taxon>Tracheophyta</taxon>
        <taxon>Spermatophyta</taxon>
        <taxon>Magnoliopsida</taxon>
        <taxon>eudicotyledons</taxon>
        <taxon>Gunneridae</taxon>
        <taxon>Pentapetalae</taxon>
        <taxon>rosids</taxon>
        <taxon>fabids</taxon>
        <taxon>Oxalidales</taxon>
        <taxon>Cephalotaceae</taxon>
        <taxon>Cephalotus</taxon>
    </lineage>
</organism>
<dbReference type="PANTHER" id="PTHR34204">
    <property type="entry name" value="RNA-BINDING ASCH DOMAIN PROTEIN"/>
    <property type="match status" value="1"/>
</dbReference>
<dbReference type="CDD" id="cd06555">
    <property type="entry name" value="ASCH_PF0470_like"/>
    <property type="match status" value="1"/>
</dbReference>
<keyword evidence="4" id="KW-1185">Reference proteome</keyword>
<dbReference type="AlphaFoldDB" id="A0A1Q3DDV8"/>
<evidence type="ECO:0000313" key="4">
    <source>
        <dbReference type="Proteomes" id="UP000187406"/>
    </source>
</evidence>
<dbReference type="OrthoDB" id="112749at2759"/>
<protein>
    <submittedName>
        <fullName evidence="3">ASCH domain-containing protein</fullName>
    </submittedName>
</protein>
<dbReference type="SMART" id="SM01022">
    <property type="entry name" value="ASCH"/>
    <property type="match status" value="1"/>
</dbReference>
<dbReference type="PANTHER" id="PTHR34204:SF3">
    <property type="entry name" value="ASCH DOMAIN-CONTAINING PROTEIN"/>
    <property type="match status" value="1"/>
</dbReference>
<dbReference type="Pfam" id="PF04266">
    <property type="entry name" value="ASCH"/>
    <property type="match status" value="1"/>
</dbReference>
<comment type="caution">
    <text evidence="3">The sequence shown here is derived from an EMBL/GenBank/DDBJ whole genome shotgun (WGS) entry which is preliminary data.</text>
</comment>
<gene>
    <name evidence="3" type="ORF">CFOL_v3_34018</name>
</gene>
<dbReference type="InParanoid" id="A0A1Q3DDV8"/>
<feature type="region of interest" description="Disordered" evidence="1">
    <location>
        <begin position="1"/>
        <end position="34"/>
    </location>
</feature>
<dbReference type="InterPro" id="IPR015947">
    <property type="entry name" value="PUA-like_sf"/>
</dbReference>
<dbReference type="Gene3D" id="2.30.130.30">
    <property type="entry name" value="Hypothetical protein"/>
    <property type="match status" value="1"/>
</dbReference>